<feature type="transmembrane region" description="Helical" evidence="5">
    <location>
        <begin position="42"/>
        <end position="61"/>
    </location>
</feature>
<keyword evidence="3 5" id="KW-1133">Transmembrane helix</keyword>
<evidence type="ECO:0000256" key="2">
    <source>
        <dbReference type="ARBA" id="ARBA00022692"/>
    </source>
</evidence>
<gene>
    <name evidence="6" type="ORF">FHS57_004928</name>
</gene>
<dbReference type="GO" id="GO:0005886">
    <property type="term" value="C:plasma membrane"/>
    <property type="evidence" value="ECO:0007669"/>
    <property type="project" value="UniProtKB-SubCell"/>
</dbReference>
<dbReference type="InterPro" id="IPR002781">
    <property type="entry name" value="TM_pro_TauE-like"/>
</dbReference>
<dbReference type="Proteomes" id="UP000541352">
    <property type="component" value="Unassembled WGS sequence"/>
</dbReference>
<evidence type="ECO:0000256" key="5">
    <source>
        <dbReference type="RuleBase" id="RU363041"/>
    </source>
</evidence>
<feature type="transmembrane region" description="Helical" evidence="5">
    <location>
        <begin position="111"/>
        <end position="128"/>
    </location>
</feature>
<keyword evidence="2 5" id="KW-0812">Transmembrane</keyword>
<evidence type="ECO:0000313" key="7">
    <source>
        <dbReference type="Proteomes" id="UP000541352"/>
    </source>
</evidence>
<keyword evidence="4 5" id="KW-0472">Membrane</keyword>
<feature type="transmembrane region" description="Helical" evidence="5">
    <location>
        <begin position="157"/>
        <end position="182"/>
    </location>
</feature>
<comment type="similarity">
    <text evidence="5">Belongs to the 4-toluene sulfonate uptake permease (TSUP) (TC 2.A.102) family.</text>
</comment>
<accession>A0A7W5ZNU2</accession>
<dbReference type="Pfam" id="PF01925">
    <property type="entry name" value="TauE"/>
    <property type="match status" value="1"/>
</dbReference>
<evidence type="ECO:0000256" key="4">
    <source>
        <dbReference type="ARBA" id="ARBA00023136"/>
    </source>
</evidence>
<organism evidence="6 7">
    <name type="scientific">Runella defluvii</name>
    <dbReference type="NCBI Taxonomy" id="370973"/>
    <lineage>
        <taxon>Bacteria</taxon>
        <taxon>Pseudomonadati</taxon>
        <taxon>Bacteroidota</taxon>
        <taxon>Cytophagia</taxon>
        <taxon>Cytophagales</taxon>
        <taxon>Spirosomataceae</taxon>
        <taxon>Runella</taxon>
    </lineage>
</organism>
<proteinExistence type="inferred from homology"/>
<feature type="transmembrane region" description="Helical" evidence="5">
    <location>
        <begin position="67"/>
        <end position="90"/>
    </location>
</feature>
<dbReference type="EMBL" id="JACIBY010000013">
    <property type="protein sequence ID" value="MBB3840907.1"/>
    <property type="molecule type" value="Genomic_DNA"/>
</dbReference>
<comment type="caution">
    <text evidence="6">The sequence shown here is derived from an EMBL/GenBank/DDBJ whole genome shotgun (WGS) entry which is preliminary data.</text>
</comment>
<sequence>MEIIGYAGALVMGLCLGLIGSGGAILTVPILVYLFGVEPLLATTYSLFIVGLTSLVGATVRAGAGHIHWPLTLTFGIPSVVSVFLTRTYLLPLIPNPILQAGTFILSRSSFLLALFAVLMVFSSFSMIKNPPNQFPRNSNPSAGGYWHVINMLLKGFLVGGITGLLGAGGGFLIIPALVLIARLPMQQAVGTSLVIIATNSLTGFWRDYEFHSRINWPFLVHFSTLAVIGILLGSSLARKISGDKLKPIFGYFVLVMGFYILFKELFLS</sequence>
<evidence type="ECO:0000256" key="3">
    <source>
        <dbReference type="ARBA" id="ARBA00022989"/>
    </source>
</evidence>
<reference evidence="6 7" key="1">
    <citation type="submission" date="2020-08" db="EMBL/GenBank/DDBJ databases">
        <title>Genomic Encyclopedia of Type Strains, Phase IV (KMG-IV): sequencing the most valuable type-strain genomes for metagenomic binning, comparative biology and taxonomic classification.</title>
        <authorList>
            <person name="Goeker M."/>
        </authorList>
    </citation>
    <scope>NUCLEOTIDE SEQUENCE [LARGE SCALE GENOMIC DNA]</scope>
    <source>
        <strain evidence="6 7">DSM 17976</strain>
    </source>
</reference>
<comment type="subcellular location">
    <subcellularLocation>
        <location evidence="5">Cell membrane</location>
        <topology evidence="5">Multi-pass membrane protein</topology>
    </subcellularLocation>
    <subcellularLocation>
        <location evidence="1">Membrane</location>
        <topology evidence="1">Multi-pass membrane protein</topology>
    </subcellularLocation>
</comment>
<dbReference type="PANTHER" id="PTHR43701">
    <property type="entry name" value="MEMBRANE TRANSPORTER PROTEIN MJ0441-RELATED"/>
    <property type="match status" value="1"/>
</dbReference>
<protein>
    <recommendedName>
        <fullName evidence="5">Probable membrane transporter protein</fullName>
    </recommendedName>
</protein>
<evidence type="ECO:0000313" key="6">
    <source>
        <dbReference type="EMBL" id="MBB3840907.1"/>
    </source>
</evidence>
<dbReference type="PANTHER" id="PTHR43701:SF2">
    <property type="entry name" value="MEMBRANE TRANSPORTER PROTEIN YJNA-RELATED"/>
    <property type="match status" value="1"/>
</dbReference>
<dbReference type="RefSeq" id="WP_183978204.1">
    <property type="nucleotide sequence ID" value="NZ_JACIBY010000013.1"/>
</dbReference>
<name>A0A7W5ZNU2_9BACT</name>
<keyword evidence="5" id="KW-1003">Cell membrane</keyword>
<keyword evidence="7" id="KW-1185">Reference proteome</keyword>
<evidence type="ECO:0000256" key="1">
    <source>
        <dbReference type="ARBA" id="ARBA00004141"/>
    </source>
</evidence>
<dbReference type="InterPro" id="IPR051598">
    <property type="entry name" value="TSUP/Inactive_protease-like"/>
</dbReference>
<feature type="transmembrane region" description="Helical" evidence="5">
    <location>
        <begin position="219"/>
        <end position="237"/>
    </location>
</feature>
<feature type="transmembrane region" description="Helical" evidence="5">
    <location>
        <begin position="6"/>
        <end position="35"/>
    </location>
</feature>
<feature type="transmembrane region" description="Helical" evidence="5">
    <location>
        <begin position="249"/>
        <end position="268"/>
    </location>
</feature>
<dbReference type="AlphaFoldDB" id="A0A7W5ZNU2"/>